<feature type="region of interest" description="Disordered" evidence="1">
    <location>
        <begin position="364"/>
        <end position="417"/>
    </location>
</feature>
<organism evidence="2">
    <name type="scientific">Eutreptiella gymnastica</name>
    <dbReference type="NCBI Taxonomy" id="73025"/>
    <lineage>
        <taxon>Eukaryota</taxon>
        <taxon>Discoba</taxon>
        <taxon>Euglenozoa</taxon>
        <taxon>Euglenida</taxon>
        <taxon>Spirocuta</taxon>
        <taxon>Euglenophyceae</taxon>
        <taxon>Eutreptiales</taxon>
        <taxon>Eutreptiaceae</taxon>
        <taxon>Eutreptiella</taxon>
    </lineage>
</organism>
<feature type="compositionally biased region" description="Polar residues" evidence="1">
    <location>
        <begin position="175"/>
        <end position="189"/>
    </location>
</feature>
<gene>
    <name evidence="2" type="ORF">EGYM00392_LOCUS3186</name>
</gene>
<dbReference type="SUPFAM" id="SSF52047">
    <property type="entry name" value="RNI-like"/>
    <property type="match status" value="1"/>
</dbReference>
<feature type="region of interest" description="Disordered" evidence="1">
    <location>
        <begin position="777"/>
        <end position="810"/>
    </location>
</feature>
<feature type="region of interest" description="Disordered" evidence="1">
    <location>
        <begin position="304"/>
        <end position="337"/>
    </location>
</feature>
<dbReference type="EMBL" id="HBGA01008831">
    <property type="protein sequence ID" value="CAD8992139.1"/>
    <property type="molecule type" value="Transcribed_RNA"/>
</dbReference>
<feature type="compositionally biased region" description="Low complexity" evidence="1">
    <location>
        <begin position="113"/>
        <end position="127"/>
    </location>
</feature>
<proteinExistence type="predicted"/>
<feature type="region of interest" description="Disordered" evidence="1">
    <location>
        <begin position="111"/>
        <end position="142"/>
    </location>
</feature>
<dbReference type="AlphaFoldDB" id="A0A7S1HV31"/>
<dbReference type="InterPro" id="IPR032675">
    <property type="entry name" value="LRR_dom_sf"/>
</dbReference>
<accession>A0A7S1HV31</accession>
<name>A0A7S1HV31_9EUGL</name>
<evidence type="ECO:0000313" key="2">
    <source>
        <dbReference type="EMBL" id="CAD8992139.1"/>
    </source>
</evidence>
<reference evidence="2" key="1">
    <citation type="submission" date="2021-01" db="EMBL/GenBank/DDBJ databases">
        <authorList>
            <person name="Corre E."/>
            <person name="Pelletier E."/>
            <person name="Niang G."/>
            <person name="Scheremetjew M."/>
            <person name="Finn R."/>
            <person name="Kale V."/>
            <person name="Holt S."/>
            <person name="Cochrane G."/>
            <person name="Meng A."/>
            <person name="Brown T."/>
            <person name="Cohen L."/>
        </authorList>
    </citation>
    <scope>NUCLEOTIDE SEQUENCE</scope>
    <source>
        <strain evidence="2">NIES-381</strain>
    </source>
</reference>
<feature type="region of interest" description="Disordered" evidence="1">
    <location>
        <begin position="174"/>
        <end position="195"/>
    </location>
</feature>
<protein>
    <submittedName>
        <fullName evidence="2">Uncharacterized protein</fullName>
    </submittedName>
</protein>
<feature type="region of interest" description="Disordered" evidence="1">
    <location>
        <begin position="1"/>
        <end position="89"/>
    </location>
</feature>
<evidence type="ECO:0000256" key="1">
    <source>
        <dbReference type="SAM" id="MobiDB-lite"/>
    </source>
</evidence>
<sequence length="810" mass="87237">MPATRSVKIARSPHMFMADLSPATALAPGRPPPPLPTKAAAAPAPPPRSSVLPVAYGRTLDEPKGPHCGQPSRPSPVPGSPVPADSEQEPQVKDLIHDLFPPQMSIPRVQIVPESPSPAGSPAQSPSRVRPGSEMVDSPHSLRKAATNVQVLSATLKHIDVFIPSNSWHPMYKNSPRSVAASTPKQNRPASVRPCSDPALRAQVFEAPQALDNPAAQSPPTPQPVFPHYHSEQATVIHCGRPLVNAPAPPSASRVVVPMAQNQVSPYRSHPTFRPVLPCSPPATAGWSTPTSFRPATCSLRPKTAGTRLAPARATESLFADRQKGGRRPVTAAPRGQVPLDLEQSMAAAHASLMEQLKTAGVAPEGRLPGAWGKRPERPWTASGSPRSPRAASPRSATRRRLPPKRAPSVPAVPCAETTQDYITRQQSMEETSFALRMADPRFLQLSNRQLYLAACDRLLTAADPEVLQLLDPRAGHRQMEALSLAGRRLPSVRPFLDILRLNTNVRRVFLGDNQLLNDSVILLAGALTGHSGLETLHLSQNASLGLEAGLALQQLAARTPRVMSIALEGTGVPPQLQEDITARCLCNLSAGTLGYTEWEYIEALIPTLVDSEGLDGPPEALPFDAPFVIDRVALALAEYSVQKGAPKEDRQECLQHLLQITHPQGDIDYLLHCMDHYAQLDAEAKGAPTASDAADLFRNMRDLQELLERDTSVDRPDTVPLGQLCAGLPEGTRTTLQRVLDAHCLPPGLPVSLEQFVLLFDRRQLPVQTDCNFGHYAAGRRPKGQPVRASVPRPTAAAPGMASLLHSLH</sequence>
<feature type="compositionally biased region" description="Low complexity" evidence="1">
    <location>
        <begin position="382"/>
        <end position="396"/>
    </location>
</feature>
<dbReference type="Gene3D" id="3.80.10.10">
    <property type="entry name" value="Ribonuclease Inhibitor"/>
    <property type="match status" value="1"/>
</dbReference>